<proteinExistence type="predicted"/>
<evidence type="ECO:0000256" key="2">
    <source>
        <dbReference type="SAM" id="SignalP"/>
    </source>
</evidence>
<feature type="signal peptide" evidence="2">
    <location>
        <begin position="1"/>
        <end position="19"/>
    </location>
</feature>
<protein>
    <submittedName>
        <fullName evidence="4">EGF-like domain-containing protein</fullName>
    </submittedName>
</protein>
<dbReference type="WBParaSite" id="SMUV_0000505901-mRNA-1">
    <property type="protein sequence ID" value="SMUV_0000505901-mRNA-1"/>
    <property type="gene ID" value="SMUV_0000505901"/>
</dbReference>
<keyword evidence="3" id="KW-1185">Reference proteome</keyword>
<evidence type="ECO:0000313" key="4">
    <source>
        <dbReference type="WBParaSite" id="SMUV_0000505901-mRNA-1"/>
    </source>
</evidence>
<keyword evidence="2" id="KW-0732">Signal</keyword>
<sequence length="209" mass="23101">MINLSIALLKLSIVQTVTMVGLGTLKKNDVRKACDCTPFYNGFLCEHIACEYGYEVKDFFGKLMCRCFDPHIVGMLCEQIKCEFGGKPSNGSCICTNLWRTGKFCENNIHDTTVAERLHVISHMDPRVLAAVGEQWQKYLEPPPSYEQAVSRNVSGVGITAGTSSEPPPYQNGVINESSSENRQEGEVIQARQHSPSVSVNSHDERTAA</sequence>
<evidence type="ECO:0000256" key="1">
    <source>
        <dbReference type="SAM" id="MobiDB-lite"/>
    </source>
</evidence>
<feature type="region of interest" description="Disordered" evidence="1">
    <location>
        <begin position="157"/>
        <end position="209"/>
    </location>
</feature>
<dbReference type="AlphaFoldDB" id="A0A0N5AKN0"/>
<organism evidence="3 4">
    <name type="scientific">Syphacia muris</name>
    <dbReference type="NCBI Taxonomy" id="451379"/>
    <lineage>
        <taxon>Eukaryota</taxon>
        <taxon>Metazoa</taxon>
        <taxon>Ecdysozoa</taxon>
        <taxon>Nematoda</taxon>
        <taxon>Chromadorea</taxon>
        <taxon>Rhabditida</taxon>
        <taxon>Spirurina</taxon>
        <taxon>Oxyuridomorpha</taxon>
        <taxon>Oxyuroidea</taxon>
        <taxon>Oxyuridae</taxon>
        <taxon>Syphacia</taxon>
    </lineage>
</organism>
<feature type="chain" id="PRO_5005893167" evidence="2">
    <location>
        <begin position="20"/>
        <end position="209"/>
    </location>
</feature>
<dbReference type="Proteomes" id="UP000046393">
    <property type="component" value="Unplaced"/>
</dbReference>
<reference evidence="4" key="1">
    <citation type="submission" date="2017-02" db="UniProtKB">
        <authorList>
            <consortium name="WormBaseParasite"/>
        </authorList>
    </citation>
    <scope>IDENTIFICATION</scope>
</reference>
<evidence type="ECO:0000313" key="3">
    <source>
        <dbReference type="Proteomes" id="UP000046393"/>
    </source>
</evidence>
<feature type="compositionally biased region" description="Polar residues" evidence="1">
    <location>
        <begin position="192"/>
        <end position="201"/>
    </location>
</feature>
<accession>A0A0N5AKN0</accession>
<name>A0A0N5AKN0_9BILA</name>